<sequence>MRMMLRARLDTHASNEVYKRGELPKFVQELMDRTKPEAAYFGPMDGGRTCTLVFDLEDSSQIPATLESLLLEMEADVELLPVMNYEDLKKGLAGTHKG</sequence>
<evidence type="ECO:0000313" key="2">
    <source>
        <dbReference type="Proteomes" id="UP001552479"/>
    </source>
</evidence>
<dbReference type="RefSeq" id="WP_366089729.1">
    <property type="nucleotide sequence ID" value="NZ_JBFASG010000032.1"/>
</dbReference>
<proteinExistence type="predicted"/>
<comment type="caution">
    <text evidence="1">The sequence shown here is derived from an EMBL/GenBank/DDBJ whole genome shotgun (WGS) entry which is preliminary data.</text>
</comment>
<protein>
    <submittedName>
        <fullName evidence="1">Uncharacterized protein</fullName>
    </submittedName>
</protein>
<dbReference type="Proteomes" id="UP001552479">
    <property type="component" value="Unassembled WGS sequence"/>
</dbReference>
<dbReference type="EMBL" id="JBFASG010000032">
    <property type="protein sequence ID" value="MEV4926291.1"/>
    <property type="molecule type" value="Genomic_DNA"/>
</dbReference>
<gene>
    <name evidence="1" type="ORF">AB0L03_26275</name>
</gene>
<accession>A0ABV3J2L0</accession>
<keyword evidence="2" id="KW-1185">Reference proteome</keyword>
<name>A0ABV3J2L0_9ACTN</name>
<organism evidence="1 2">
    <name type="scientific">Streptomyces roseoverticillatus</name>
    <dbReference type="NCBI Taxonomy" id="66429"/>
    <lineage>
        <taxon>Bacteria</taxon>
        <taxon>Bacillati</taxon>
        <taxon>Actinomycetota</taxon>
        <taxon>Actinomycetes</taxon>
        <taxon>Kitasatosporales</taxon>
        <taxon>Streptomycetaceae</taxon>
        <taxon>Streptomyces</taxon>
    </lineage>
</organism>
<evidence type="ECO:0000313" key="1">
    <source>
        <dbReference type="EMBL" id="MEV4926291.1"/>
    </source>
</evidence>
<reference evidence="1 2" key="1">
    <citation type="submission" date="2024-06" db="EMBL/GenBank/DDBJ databases">
        <title>The Natural Products Discovery Center: Release of the First 8490 Sequenced Strains for Exploring Actinobacteria Biosynthetic Diversity.</title>
        <authorList>
            <person name="Kalkreuter E."/>
            <person name="Kautsar S.A."/>
            <person name="Yang D."/>
            <person name="Bader C.D."/>
            <person name="Teijaro C.N."/>
            <person name="Fluegel L."/>
            <person name="Davis C.M."/>
            <person name="Simpson J.R."/>
            <person name="Lauterbach L."/>
            <person name="Steele A.D."/>
            <person name="Gui C."/>
            <person name="Meng S."/>
            <person name="Li G."/>
            <person name="Viehrig K."/>
            <person name="Ye F."/>
            <person name="Su P."/>
            <person name="Kiefer A.F."/>
            <person name="Nichols A."/>
            <person name="Cepeda A.J."/>
            <person name="Yan W."/>
            <person name="Fan B."/>
            <person name="Jiang Y."/>
            <person name="Adhikari A."/>
            <person name="Zheng C.-J."/>
            <person name="Schuster L."/>
            <person name="Cowan T.M."/>
            <person name="Smanski M.J."/>
            <person name="Chevrette M.G."/>
            <person name="De Carvalho L.P.S."/>
            <person name="Shen B."/>
        </authorList>
    </citation>
    <scope>NUCLEOTIDE SEQUENCE [LARGE SCALE GENOMIC DNA]</scope>
    <source>
        <strain evidence="1 2">NPDC053791</strain>
    </source>
</reference>